<feature type="transmembrane region" description="Helical" evidence="1">
    <location>
        <begin position="29"/>
        <end position="51"/>
    </location>
</feature>
<accession>A0ABT0IYM6</accession>
<keyword evidence="1" id="KW-0472">Membrane</keyword>
<keyword evidence="1" id="KW-0812">Transmembrane</keyword>
<organism evidence="2 3">
    <name type="scientific">Isoptericola peretonis</name>
    <dbReference type="NCBI Taxonomy" id="2918523"/>
    <lineage>
        <taxon>Bacteria</taxon>
        <taxon>Bacillati</taxon>
        <taxon>Actinomycetota</taxon>
        <taxon>Actinomycetes</taxon>
        <taxon>Micrococcales</taxon>
        <taxon>Promicromonosporaceae</taxon>
        <taxon>Isoptericola</taxon>
    </lineage>
</organism>
<feature type="transmembrane region" description="Helical" evidence="1">
    <location>
        <begin position="57"/>
        <end position="74"/>
    </location>
</feature>
<sequence>MSTPDHATPPRASATTPGPVRPGRWWRSVVRTVLALVLGAVVGVLGTVAHRTQWNDLPLGVVLALAITLSTAVLCRAWAGLGPLLAAAAGWVVAVQVLSVAGPGGDVLVPAQAVGLVWTYGGVAMFLVAAFLPRSWFSDRRA</sequence>
<dbReference type="Proteomes" id="UP001651050">
    <property type="component" value="Unassembled WGS sequence"/>
</dbReference>
<evidence type="ECO:0000313" key="3">
    <source>
        <dbReference type="Proteomes" id="UP001651050"/>
    </source>
</evidence>
<evidence type="ECO:0000256" key="1">
    <source>
        <dbReference type="SAM" id="Phobius"/>
    </source>
</evidence>
<dbReference type="InterPro" id="IPR046095">
    <property type="entry name" value="DUF6113"/>
</dbReference>
<evidence type="ECO:0000313" key="2">
    <source>
        <dbReference type="EMBL" id="MCK9792249.1"/>
    </source>
</evidence>
<comment type="caution">
    <text evidence="2">The sequence shown here is derived from an EMBL/GenBank/DDBJ whole genome shotgun (WGS) entry which is preliminary data.</text>
</comment>
<protein>
    <submittedName>
        <fullName evidence="2">DUF6113 family protein</fullName>
    </submittedName>
</protein>
<reference evidence="2 3" key="1">
    <citation type="submission" date="2022-02" db="EMBL/GenBank/DDBJ databases">
        <title>The car tank lid bacteriome: a reservoir of bacteria with potential in bioremediation of fuel.</title>
        <authorList>
            <person name="Vidal-Verdu A."/>
            <person name="Gomez-Martinez D."/>
            <person name="Latorre-Perez A."/>
            <person name="Pereto J."/>
            <person name="Porcar M."/>
        </authorList>
    </citation>
    <scope>NUCLEOTIDE SEQUENCE [LARGE SCALE GENOMIC DNA]</scope>
    <source>
        <strain evidence="2 3">4D.3</strain>
    </source>
</reference>
<gene>
    <name evidence="2" type="ORF">M1843_00625</name>
</gene>
<feature type="transmembrane region" description="Helical" evidence="1">
    <location>
        <begin position="113"/>
        <end position="132"/>
    </location>
</feature>
<dbReference type="Pfam" id="PF19608">
    <property type="entry name" value="DUF6113"/>
    <property type="match status" value="1"/>
</dbReference>
<proteinExistence type="predicted"/>
<dbReference type="EMBL" id="JALQCY010000001">
    <property type="protein sequence ID" value="MCK9792249.1"/>
    <property type="molecule type" value="Genomic_DNA"/>
</dbReference>
<dbReference type="RefSeq" id="WP_416342127.1">
    <property type="nucleotide sequence ID" value="NZ_JALQCY010000001.1"/>
</dbReference>
<keyword evidence="3" id="KW-1185">Reference proteome</keyword>
<keyword evidence="1" id="KW-1133">Transmembrane helix</keyword>
<name>A0ABT0IYM6_9MICO</name>